<feature type="signal peptide" evidence="18">
    <location>
        <begin position="1"/>
        <end position="23"/>
    </location>
</feature>
<keyword evidence="4 14" id="KW-1134">Transmembrane beta strand</keyword>
<sequence>MQSVPPALSALARAALLALGAAAAVPAARAQATTDTAPVQQVLINASADASAEGLKAPYAGRQVARGGRVGLLGNQDVMDTPFSQTSYTQDLIQNQQAASIGDVLRNDPTVRVARGFGNYQQLYLIRGFPVYSDDMAYNGLYGLLPRQYLAAELIERVEVLRGANSFVNGVAPTGNGGGLGGAINVMPKRAPNQPVNQVTVGVESGGQGYLAADVARRFGPDQNTGLRLTAVRRDGDTAIDSEQRELGLLGVGLDWRSRHVRVSADIGYQDQQLRGTRPSVTPGSYVPSAPDADSNPGQPWTVSNERDTFGTLRAEFDLAPQTTAWLAAGARRGKEFNDLAGVTVTGADGATSLSRFANVRRDDIATGELGLRHTLTTGSVKHQLVAAAALYTSKERNAYFFYGPNAASNLYDPPTVTPPATPSFTGGTLDDPLVVSRIRTRSLALADTLSFADDSIKLTLGVRHQSIETTGYDYNTGVQNAHYDESKVTPMAGLLVKLSKQVSVYGTYAEGLVKGDEASGSYLDGNGNSKPISNQGEVFAPYVTKQMELGAKLDTGRFGGTLALFQARKPIAGVEGTRFVDSAYKQTNRGLEATLFGEATRGLRLLGGATYLHTDVQGDDAVGAPKWQLNANADWDVPGVPGLALTGRVTYTGKQYADAANTLTVKAWTRLDVGARYGLTLAGRDVTLRANINNLTNRDYWASVGGFPGANYLVLGDPRTVVLSATVDF</sequence>
<dbReference type="CDD" id="cd01347">
    <property type="entry name" value="ligand_gated_channel"/>
    <property type="match status" value="1"/>
</dbReference>
<dbReference type="InterPro" id="IPR010105">
    <property type="entry name" value="TonB_sidphr_rcpt"/>
</dbReference>
<dbReference type="InterPro" id="IPR036942">
    <property type="entry name" value="Beta-barrel_TonB_sf"/>
</dbReference>
<dbReference type="Pfam" id="PF07715">
    <property type="entry name" value="Plug"/>
    <property type="match status" value="1"/>
</dbReference>
<name>A0ABY4S9L2_AQUTE</name>
<evidence type="ECO:0000256" key="6">
    <source>
        <dbReference type="ARBA" id="ARBA00022692"/>
    </source>
</evidence>
<dbReference type="Gene3D" id="2.170.130.10">
    <property type="entry name" value="TonB-dependent receptor, plug domain"/>
    <property type="match status" value="1"/>
</dbReference>
<dbReference type="InterPro" id="IPR039426">
    <property type="entry name" value="TonB-dep_rcpt-like"/>
</dbReference>
<proteinExistence type="inferred from homology"/>
<keyword evidence="22" id="KW-1185">Reference proteome</keyword>
<keyword evidence="6 14" id="KW-0812">Transmembrane</keyword>
<dbReference type="Proteomes" id="UP001056201">
    <property type="component" value="Chromosome 2"/>
</dbReference>
<keyword evidence="5" id="KW-0410">Iron transport</keyword>
<evidence type="ECO:0000256" key="13">
    <source>
        <dbReference type="ARBA" id="ARBA00023237"/>
    </source>
</evidence>
<dbReference type="Pfam" id="PF00593">
    <property type="entry name" value="TonB_dep_Rec_b-barrel"/>
    <property type="match status" value="1"/>
</dbReference>
<evidence type="ECO:0000256" key="16">
    <source>
        <dbReference type="RuleBase" id="RU003357"/>
    </source>
</evidence>
<evidence type="ECO:0000256" key="11">
    <source>
        <dbReference type="ARBA" id="ARBA00023136"/>
    </source>
</evidence>
<evidence type="ECO:0000256" key="5">
    <source>
        <dbReference type="ARBA" id="ARBA00022496"/>
    </source>
</evidence>
<evidence type="ECO:0000259" key="20">
    <source>
        <dbReference type="Pfam" id="PF07715"/>
    </source>
</evidence>
<dbReference type="PANTHER" id="PTHR32552:SF82">
    <property type="entry name" value="FCUA PROTEIN"/>
    <property type="match status" value="1"/>
</dbReference>
<dbReference type="PROSITE" id="PS52016">
    <property type="entry name" value="TONB_DEPENDENT_REC_3"/>
    <property type="match status" value="1"/>
</dbReference>
<evidence type="ECO:0000256" key="7">
    <source>
        <dbReference type="ARBA" id="ARBA00022729"/>
    </source>
</evidence>
<dbReference type="RefSeq" id="WP_250198245.1">
    <property type="nucleotide sequence ID" value="NZ_CP097636.1"/>
</dbReference>
<dbReference type="InterPro" id="IPR037066">
    <property type="entry name" value="Plug_dom_sf"/>
</dbReference>
<evidence type="ECO:0000256" key="4">
    <source>
        <dbReference type="ARBA" id="ARBA00022452"/>
    </source>
</evidence>
<dbReference type="InterPro" id="IPR010917">
    <property type="entry name" value="TonB_rcpt_CS"/>
</dbReference>
<organism evidence="21 22">
    <name type="scientific">Aquincola tertiaricarbonis</name>
    <dbReference type="NCBI Taxonomy" id="391953"/>
    <lineage>
        <taxon>Bacteria</taxon>
        <taxon>Pseudomonadati</taxon>
        <taxon>Pseudomonadota</taxon>
        <taxon>Betaproteobacteria</taxon>
        <taxon>Burkholderiales</taxon>
        <taxon>Sphaerotilaceae</taxon>
        <taxon>Aquincola</taxon>
    </lineage>
</organism>
<dbReference type="SUPFAM" id="SSF56935">
    <property type="entry name" value="Porins"/>
    <property type="match status" value="1"/>
</dbReference>
<evidence type="ECO:0000313" key="22">
    <source>
        <dbReference type="Proteomes" id="UP001056201"/>
    </source>
</evidence>
<keyword evidence="11 14" id="KW-0472">Membrane</keyword>
<comment type="subcellular location">
    <subcellularLocation>
        <location evidence="1 14">Cell outer membrane</location>
        <topology evidence="1 14">Multi-pass membrane protein</topology>
    </subcellularLocation>
</comment>
<feature type="region of interest" description="Disordered" evidence="17">
    <location>
        <begin position="273"/>
        <end position="300"/>
    </location>
</feature>
<feature type="domain" description="TonB-dependent receptor plug" evidence="20">
    <location>
        <begin position="78"/>
        <end position="171"/>
    </location>
</feature>
<evidence type="ECO:0000256" key="1">
    <source>
        <dbReference type="ARBA" id="ARBA00004571"/>
    </source>
</evidence>
<evidence type="ECO:0000256" key="2">
    <source>
        <dbReference type="ARBA" id="ARBA00009810"/>
    </source>
</evidence>
<evidence type="ECO:0000313" key="21">
    <source>
        <dbReference type="EMBL" id="URI10036.1"/>
    </source>
</evidence>
<evidence type="ECO:0000256" key="17">
    <source>
        <dbReference type="SAM" id="MobiDB-lite"/>
    </source>
</evidence>
<evidence type="ECO:0000256" key="3">
    <source>
        <dbReference type="ARBA" id="ARBA00022448"/>
    </source>
</evidence>
<dbReference type="PROSITE" id="PS01156">
    <property type="entry name" value="TONB_DEPENDENT_REC_2"/>
    <property type="match status" value="1"/>
</dbReference>
<feature type="compositionally biased region" description="Polar residues" evidence="17">
    <location>
        <begin position="273"/>
        <end position="283"/>
    </location>
</feature>
<keyword evidence="10 16" id="KW-0798">TonB box</keyword>
<evidence type="ECO:0000256" key="8">
    <source>
        <dbReference type="ARBA" id="ARBA00023004"/>
    </source>
</evidence>
<keyword evidence="8" id="KW-0408">Iron</keyword>
<dbReference type="InterPro" id="IPR012910">
    <property type="entry name" value="Plug_dom"/>
</dbReference>
<feature type="domain" description="TonB-dependent receptor-like beta-barrel" evidence="19">
    <location>
        <begin position="264"/>
        <end position="696"/>
    </location>
</feature>
<gene>
    <name evidence="21" type="ORF">MW290_31370</name>
</gene>
<keyword evidence="9" id="KW-0406">Ion transport</keyword>
<evidence type="ECO:0000256" key="15">
    <source>
        <dbReference type="PROSITE-ProRule" id="PRU10144"/>
    </source>
</evidence>
<dbReference type="Gene3D" id="2.40.170.20">
    <property type="entry name" value="TonB-dependent receptor, beta-barrel domain"/>
    <property type="match status" value="1"/>
</dbReference>
<accession>A0ABY4S9L2</accession>
<feature type="chain" id="PRO_5046800391" evidence="18">
    <location>
        <begin position="24"/>
        <end position="730"/>
    </location>
</feature>
<evidence type="ECO:0000256" key="12">
    <source>
        <dbReference type="ARBA" id="ARBA00023170"/>
    </source>
</evidence>
<keyword evidence="13 14" id="KW-0998">Cell outer membrane</keyword>
<dbReference type="EMBL" id="CP097636">
    <property type="protein sequence ID" value="URI10036.1"/>
    <property type="molecule type" value="Genomic_DNA"/>
</dbReference>
<dbReference type="NCBIfam" id="TIGR01783">
    <property type="entry name" value="TonB-siderophor"/>
    <property type="match status" value="1"/>
</dbReference>
<evidence type="ECO:0000259" key="19">
    <source>
        <dbReference type="Pfam" id="PF00593"/>
    </source>
</evidence>
<evidence type="ECO:0000256" key="14">
    <source>
        <dbReference type="PROSITE-ProRule" id="PRU01360"/>
    </source>
</evidence>
<keyword evidence="3 14" id="KW-0813">Transport</keyword>
<evidence type="ECO:0000256" key="10">
    <source>
        <dbReference type="ARBA" id="ARBA00023077"/>
    </source>
</evidence>
<evidence type="ECO:0000256" key="9">
    <source>
        <dbReference type="ARBA" id="ARBA00023065"/>
    </source>
</evidence>
<keyword evidence="12 21" id="KW-0675">Receptor</keyword>
<protein>
    <submittedName>
        <fullName evidence="21">TonB-dependent receptor</fullName>
    </submittedName>
</protein>
<feature type="short sequence motif" description="TonB C-terminal box" evidence="15">
    <location>
        <begin position="713"/>
        <end position="730"/>
    </location>
</feature>
<comment type="similarity">
    <text evidence="2 14 16">Belongs to the TonB-dependent receptor family.</text>
</comment>
<dbReference type="PANTHER" id="PTHR32552">
    <property type="entry name" value="FERRICHROME IRON RECEPTOR-RELATED"/>
    <property type="match status" value="1"/>
</dbReference>
<dbReference type="InterPro" id="IPR000531">
    <property type="entry name" value="Beta-barrel_TonB"/>
</dbReference>
<keyword evidence="7 18" id="KW-0732">Signal</keyword>
<reference evidence="21" key="1">
    <citation type="submission" date="2022-05" db="EMBL/GenBank/DDBJ databases">
        <title>An RpoN-dependent PEP-CTERM gene is involved in floc formation of an Aquincola tertiaricarbonis strain.</title>
        <authorList>
            <person name="Qiu D."/>
            <person name="Xia M."/>
        </authorList>
    </citation>
    <scope>NUCLEOTIDE SEQUENCE</scope>
    <source>
        <strain evidence="21">RN12</strain>
    </source>
</reference>
<evidence type="ECO:0000256" key="18">
    <source>
        <dbReference type="SAM" id="SignalP"/>
    </source>
</evidence>